<dbReference type="PANTHER" id="PTHR31384">
    <property type="entry name" value="AUXIN RESPONSE FACTOR 4-RELATED"/>
    <property type="match status" value="1"/>
</dbReference>
<dbReference type="GO" id="GO:0003677">
    <property type="term" value="F:DNA binding"/>
    <property type="evidence" value="ECO:0007669"/>
    <property type="project" value="InterPro"/>
</dbReference>
<proteinExistence type="predicted"/>
<dbReference type="GO" id="GO:0009725">
    <property type="term" value="P:response to hormone"/>
    <property type="evidence" value="ECO:0007669"/>
    <property type="project" value="InterPro"/>
</dbReference>
<dbReference type="AlphaFoldDB" id="A0A5N5GM27"/>
<accession>A0A5N5GM27</accession>
<dbReference type="Proteomes" id="UP000327157">
    <property type="component" value="Chromosome 3"/>
</dbReference>
<dbReference type="OrthoDB" id="1722972at2759"/>
<evidence type="ECO:0000313" key="1">
    <source>
        <dbReference type="EMBL" id="KAB2616187.1"/>
    </source>
</evidence>
<reference evidence="1 2" key="3">
    <citation type="submission" date="2019-11" db="EMBL/GenBank/DDBJ databases">
        <title>A de novo genome assembly of a pear dwarfing rootstock.</title>
        <authorList>
            <person name="Wang F."/>
            <person name="Wang J."/>
            <person name="Li S."/>
            <person name="Zhang Y."/>
            <person name="Fang M."/>
            <person name="Ma L."/>
            <person name="Zhao Y."/>
            <person name="Jiang S."/>
        </authorList>
    </citation>
    <scope>NUCLEOTIDE SEQUENCE [LARGE SCALE GENOMIC DNA]</scope>
    <source>
        <strain evidence="1">S2</strain>
        <tissue evidence="1">Leaf</tissue>
    </source>
</reference>
<evidence type="ECO:0000313" key="2">
    <source>
        <dbReference type="Proteomes" id="UP000327157"/>
    </source>
</evidence>
<dbReference type="InterPro" id="IPR044835">
    <property type="entry name" value="ARF_plant"/>
</dbReference>
<dbReference type="PANTHER" id="PTHR31384:SF25">
    <property type="entry name" value="AUXIN RESPONSE FACTOR"/>
    <property type="match status" value="1"/>
</dbReference>
<keyword evidence="2" id="KW-1185">Reference proteome</keyword>
<name>A0A5N5GM27_9ROSA</name>
<protein>
    <submittedName>
        <fullName evidence="1">Auxin response factor 2-like</fullName>
    </submittedName>
</protein>
<sequence>MNGFLLHRGENGDLRVGVRRATITQDTASTSLISYHSMQHGILADAFHAVSTGTVFTVYYRPWTSPAGFILPFDQYMESAEIDYSIGMRFKMLNVF</sequence>
<reference evidence="1 2" key="1">
    <citation type="submission" date="2019-09" db="EMBL/GenBank/DDBJ databases">
        <authorList>
            <person name="Ou C."/>
        </authorList>
    </citation>
    <scope>NUCLEOTIDE SEQUENCE [LARGE SCALE GENOMIC DNA]</scope>
    <source>
        <strain evidence="1">S2</strain>
        <tissue evidence="1">Leaf</tissue>
    </source>
</reference>
<dbReference type="GO" id="GO:0006355">
    <property type="term" value="P:regulation of DNA-templated transcription"/>
    <property type="evidence" value="ECO:0007669"/>
    <property type="project" value="InterPro"/>
</dbReference>
<dbReference type="EMBL" id="SMOL01000402">
    <property type="protein sequence ID" value="KAB2616187.1"/>
    <property type="molecule type" value="Genomic_DNA"/>
</dbReference>
<comment type="caution">
    <text evidence="1">The sequence shown here is derived from an EMBL/GenBank/DDBJ whole genome shotgun (WGS) entry which is preliminary data.</text>
</comment>
<gene>
    <name evidence="1" type="ORF">D8674_022775</name>
</gene>
<organism evidence="1 2">
    <name type="scientific">Pyrus ussuriensis x Pyrus communis</name>
    <dbReference type="NCBI Taxonomy" id="2448454"/>
    <lineage>
        <taxon>Eukaryota</taxon>
        <taxon>Viridiplantae</taxon>
        <taxon>Streptophyta</taxon>
        <taxon>Embryophyta</taxon>
        <taxon>Tracheophyta</taxon>
        <taxon>Spermatophyta</taxon>
        <taxon>Magnoliopsida</taxon>
        <taxon>eudicotyledons</taxon>
        <taxon>Gunneridae</taxon>
        <taxon>Pentapetalae</taxon>
        <taxon>rosids</taxon>
        <taxon>fabids</taxon>
        <taxon>Rosales</taxon>
        <taxon>Rosaceae</taxon>
        <taxon>Amygdaloideae</taxon>
        <taxon>Maleae</taxon>
        <taxon>Pyrus</taxon>
    </lineage>
</organism>
<reference evidence="2" key="2">
    <citation type="submission" date="2019-10" db="EMBL/GenBank/DDBJ databases">
        <title>A de novo genome assembly of a pear dwarfing rootstock.</title>
        <authorList>
            <person name="Wang F."/>
            <person name="Wang J."/>
            <person name="Li S."/>
            <person name="Zhang Y."/>
            <person name="Fang M."/>
            <person name="Ma L."/>
            <person name="Zhao Y."/>
            <person name="Jiang S."/>
        </authorList>
    </citation>
    <scope>NUCLEOTIDE SEQUENCE [LARGE SCALE GENOMIC DNA]</scope>
</reference>